<evidence type="ECO:0000256" key="4">
    <source>
        <dbReference type="ARBA" id="ARBA00022614"/>
    </source>
</evidence>
<evidence type="ECO:0000256" key="10">
    <source>
        <dbReference type="ARBA" id="ARBA00023170"/>
    </source>
</evidence>
<dbReference type="Pfam" id="PF00560">
    <property type="entry name" value="LRR_1"/>
    <property type="match status" value="1"/>
</dbReference>
<evidence type="ECO:0000256" key="9">
    <source>
        <dbReference type="ARBA" id="ARBA00023136"/>
    </source>
</evidence>
<dbReference type="Pfam" id="PF13855">
    <property type="entry name" value="LRR_8"/>
    <property type="match status" value="2"/>
</dbReference>
<sequence>MLPPYAFYLDYSRNNFSSSIPADIGDFLVSTVFFSLASNHIHGIIPESVCKATSLEVLDLSNNSLSGMIPQCLTARNESLAVLNLRRNKLSGTLPDNFPEHCSLQTLDLNGNVIGGQFPKSLANCRMLEVLNLGNNQITDVFPCSLKKISSLRVLVLRFNKFYDRIECLKTTSTWPKLQIIDIARNNFTGEIPGSFFKTWQAMMGDDDGAVSKINQDSVYYKVSVYKTASVYYKVYYQVSV</sequence>
<proteinExistence type="inferred from homology"/>
<evidence type="ECO:0000256" key="7">
    <source>
        <dbReference type="ARBA" id="ARBA00022737"/>
    </source>
</evidence>
<keyword evidence="8" id="KW-1133">Transmembrane helix</keyword>
<evidence type="ECO:0000313" key="13">
    <source>
        <dbReference type="Proteomes" id="UP000315295"/>
    </source>
</evidence>
<dbReference type="InterPro" id="IPR032675">
    <property type="entry name" value="LRR_dom_sf"/>
</dbReference>
<comment type="subcellular location">
    <subcellularLocation>
        <location evidence="1">Cell membrane</location>
        <topology evidence="1">Single-pass type I membrane protein</topology>
    </subcellularLocation>
</comment>
<evidence type="ECO:0000256" key="11">
    <source>
        <dbReference type="ARBA" id="ARBA00023180"/>
    </source>
</evidence>
<organism evidence="12 13">
    <name type="scientific">Malus baccata</name>
    <name type="common">Siberian crab apple</name>
    <name type="synonym">Pyrus baccata</name>
    <dbReference type="NCBI Taxonomy" id="106549"/>
    <lineage>
        <taxon>Eukaryota</taxon>
        <taxon>Viridiplantae</taxon>
        <taxon>Streptophyta</taxon>
        <taxon>Embryophyta</taxon>
        <taxon>Tracheophyta</taxon>
        <taxon>Spermatophyta</taxon>
        <taxon>Magnoliopsida</taxon>
        <taxon>eudicotyledons</taxon>
        <taxon>Gunneridae</taxon>
        <taxon>Pentapetalae</taxon>
        <taxon>rosids</taxon>
        <taxon>fabids</taxon>
        <taxon>Rosales</taxon>
        <taxon>Rosaceae</taxon>
        <taxon>Amygdaloideae</taxon>
        <taxon>Maleae</taxon>
        <taxon>Malus</taxon>
    </lineage>
</organism>
<keyword evidence="3" id="KW-1003">Cell membrane</keyword>
<dbReference type="SUPFAM" id="SSF52058">
    <property type="entry name" value="L domain-like"/>
    <property type="match status" value="1"/>
</dbReference>
<keyword evidence="9" id="KW-0472">Membrane</keyword>
<dbReference type="STRING" id="106549.A0A540KZ27"/>
<evidence type="ECO:0000256" key="2">
    <source>
        <dbReference type="ARBA" id="ARBA00009592"/>
    </source>
</evidence>
<comment type="similarity">
    <text evidence="2">Belongs to the RLP family.</text>
</comment>
<protein>
    <submittedName>
        <fullName evidence="12">Uncharacterized protein</fullName>
    </submittedName>
</protein>
<keyword evidence="4" id="KW-0433">Leucine-rich repeat</keyword>
<keyword evidence="11" id="KW-0325">Glycoprotein</keyword>
<evidence type="ECO:0000313" key="12">
    <source>
        <dbReference type="EMBL" id="TQD79481.1"/>
    </source>
</evidence>
<evidence type="ECO:0000256" key="3">
    <source>
        <dbReference type="ARBA" id="ARBA00022475"/>
    </source>
</evidence>
<evidence type="ECO:0000256" key="8">
    <source>
        <dbReference type="ARBA" id="ARBA00022989"/>
    </source>
</evidence>
<gene>
    <name evidence="12" type="ORF">C1H46_034945</name>
</gene>
<evidence type="ECO:0000256" key="6">
    <source>
        <dbReference type="ARBA" id="ARBA00022729"/>
    </source>
</evidence>
<dbReference type="Gene3D" id="3.80.10.10">
    <property type="entry name" value="Ribonuclease Inhibitor"/>
    <property type="match status" value="1"/>
</dbReference>
<dbReference type="Proteomes" id="UP000315295">
    <property type="component" value="Unassembled WGS sequence"/>
</dbReference>
<dbReference type="InterPro" id="IPR001611">
    <property type="entry name" value="Leu-rich_rpt"/>
</dbReference>
<reference evidence="12 13" key="1">
    <citation type="journal article" date="2019" name="G3 (Bethesda)">
        <title>Sequencing of a Wild Apple (Malus baccata) Genome Unravels the Differences Between Cultivated and Wild Apple Species Regarding Disease Resistance and Cold Tolerance.</title>
        <authorList>
            <person name="Chen X."/>
        </authorList>
    </citation>
    <scope>NUCLEOTIDE SEQUENCE [LARGE SCALE GENOMIC DNA]</scope>
    <source>
        <strain evidence="13">cv. Shandingzi</strain>
        <tissue evidence="12">Leaves</tissue>
    </source>
</reference>
<evidence type="ECO:0000256" key="5">
    <source>
        <dbReference type="ARBA" id="ARBA00022692"/>
    </source>
</evidence>
<dbReference type="PANTHER" id="PTHR27004">
    <property type="entry name" value="RECEPTOR-LIKE PROTEIN 12 ISOFORM X1"/>
    <property type="match status" value="1"/>
</dbReference>
<dbReference type="GO" id="GO:0005886">
    <property type="term" value="C:plasma membrane"/>
    <property type="evidence" value="ECO:0007669"/>
    <property type="project" value="UniProtKB-SubCell"/>
</dbReference>
<keyword evidence="13" id="KW-1185">Reference proteome</keyword>
<dbReference type="AlphaFoldDB" id="A0A540KZ27"/>
<keyword evidence="7" id="KW-0677">Repeat</keyword>
<evidence type="ECO:0000256" key="1">
    <source>
        <dbReference type="ARBA" id="ARBA00004251"/>
    </source>
</evidence>
<dbReference type="FunFam" id="3.80.10.10:FF:000041">
    <property type="entry name" value="LRR receptor-like serine/threonine-protein kinase ERECTA"/>
    <property type="match status" value="1"/>
</dbReference>
<comment type="caution">
    <text evidence="12">The sequence shown here is derived from an EMBL/GenBank/DDBJ whole genome shotgun (WGS) entry which is preliminary data.</text>
</comment>
<accession>A0A540KZ27</accession>
<keyword evidence="5" id="KW-0812">Transmembrane</keyword>
<keyword evidence="10" id="KW-0675">Receptor</keyword>
<dbReference type="PANTHER" id="PTHR27004:SF435">
    <property type="entry name" value="LEUCINE-RICH REPEAT-CONTAINING N-TERMINAL PLANT-TYPE DOMAIN-CONTAINING PROTEIN"/>
    <property type="match status" value="1"/>
</dbReference>
<name>A0A540KZ27_MALBA</name>
<keyword evidence="6" id="KW-0732">Signal</keyword>
<dbReference type="EMBL" id="VIEB01000855">
    <property type="protein sequence ID" value="TQD79481.1"/>
    <property type="molecule type" value="Genomic_DNA"/>
</dbReference>